<organism evidence="2 3">
    <name type="scientific">Mya arenaria</name>
    <name type="common">Soft-shell clam</name>
    <dbReference type="NCBI Taxonomy" id="6604"/>
    <lineage>
        <taxon>Eukaryota</taxon>
        <taxon>Metazoa</taxon>
        <taxon>Spiralia</taxon>
        <taxon>Lophotrochozoa</taxon>
        <taxon>Mollusca</taxon>
        <taxon>Bivalvia</taxon>
        <taxon>Autobranchia</taxon>
        <taxon>Heteroconchia</taxon>
        <taxon>Euheterodonta</taxon>
        <taxon>Imparidentia</taxon>
        <taxon>Neoheterodontei</taxon>
        <taxon>Myida</taxon>
        <taxon>Myoidea</taxon>
        <taxon>Myidae</taxon>
        <taxon>Mya</taxon>
    </lineage>
</organism>
<name>A0ABY7DEX3_MYAAR</name>
<feature type="compositionally biased region" description="Basic and acidic residues" evidence="1">
    <location>
        <begin position="56"/>
        <end position="81"/>
    </location>
</feature>
<evidence type="ECO:0000256" key="1">
    <source>
        <dbReference type="SAM" id="MobiDB-lite"/>
    </source>
</evidence>
<feature type="compositionally biased region" description="Basic and acidic residues" evidence="1">
    <location>
        <begin position="23"/>
        <end position="41"/>
    </location>
</feature>
<dbReference type="Proteomes" id="UP001164746">
    <property type="component" value="Chromosome 2"/>
</dbReference>
<reference evidence="2" key="1">
    <citation type="submission" date="2022-11" db="EMBL/GenBank/DDBJ databases">
        <title>Centuries of genome instability and evolution in soft-shell clam transmissible cancer (bioRxiv).</title>
        <authorList>
            <person name="Hart S.F.M."/>
            <person name="Yonemitsu M.A."/>
            <person name="Giersch R.M."/>
            <person name="Beal B.F."/>
            <person name="Arriagada G."/>
            <person name="Davis B.W."/>
            <person name="Ostrander E.A."/>
            <person name="Goff S.P."/>
            <person name="Metzger M.J."/>
        </authorList>
    </citation>
    <scope>NUCLEOTIDE SEQUENCE</scope>
    <source>
        <strain evidence="2">MELC-2E11</strain>
        <tissue evidence="2">Siphon/mantle</tissue>
    </source>
</reference>
<evidence type="ECO:0000313" key="3">
    <source>
        <dbReference type="Proteomes" id="UP001164746"/>
    </source>
</evidence>
<feature type="region of interest" description="Disordered" evidence="1">
    <location>
        <begin position="54"/>
        <end position="108"/>
    </location>
</feature>
<protein>
    <submittedName>
        <fullName evidence="2">Uncharacterized protein</fullName>
    </submittedName>
</protein>
<proteinExistence type="predicted"/>
<feature type="region of interest" description="Disordered" evidence="1">
    <location>
        <begin position="248"/>
        <end position="277"/>
    </location>
</feature>
<feature type="compositionally biased region" description="Polar residues" evidence="1">
    <location>
        <begin position="1"/>
        <end position="11"/>
    </location>
</feature>
<keyword evidence="3" id="KW-1185">Reference proteome</keyword>
<feature type="region of interest" description="Disordered" evidence="1">
    <location>
        <begin position="344"/>
        <end position="376"/>
    </location>
</feature>
<gene>
    <name evidence="2" type="ORF">MAR_028901</name>
</gene>
<evidence type="ECO:0000313" key="2">
    <source>
        <dbReference type="EMBL" id="WAQ96211.1"/>
    </source>
</evidence>
<feature type="compositionally biased region" description="Basic residues" evidence="1">
    <location>
        <begin position="82"/>
        <end position="97"/>
    </location>
</feature>
<accession>A0ABY7DEX3</accession>
<feature type="compositionally biased region" description="Polar residues" evidence="1">
    <location>
        <begin position="356"/>
        <end position="366"/>
    </location>
</feature>
<sequence length="475" mass="52689">MQQNKAISAVTQEGYCFESSKTAADKSDKTPKKKPMLEDFQELHDQNCIDVGIKAMGEKDIPMKKETPKASDDEANESEHSVKKRKRTRKRKRKSKKPALDESGNCHDGPAFGKDISHCYVGNEVKKEDLFYGKLPDKLENPKNYRKGYRNLKQYNALPNVHKTFDSDSEVEEENMEQYNFLSKANSGDAIKTADEQANWVEKNVISSFVTPNNNSNNTQNDSVHNISANTEPWHYTNMNSRALYDSVKKTPDQPENDNFTSQLTSPPESSISPAGPTILTKVTLTSGASVFKRVRTPVRSKPVSKVWEMSKDEQINTIATNHSTIFQNSPATFSTSLKAETITPTRKEPDGPVTNPAQSGYNGQSVGPGGIDLQGIPSGLSGVQDGLLNDLSDQILEMSANCTPEVGEVSRVDAGQMLEIHNITQQTDVVPNKFHVEMEYEDEILTNSAQPPDVAYLHLSSLLDPRLVHKAEQA</sequence>
<feature type="region of interest" description="Disordered" evidence="1">
    <location>
        <begin position="1"/>
        <end position="41"/>
    </location>
</feature>
<dbReference type="EMBL" id="CP111013">
    <property type="protein sequence ID" value="WAQ96211.1"/>
    <property type="molecule type" value="Genomic_DNA"/>
</dbReference>
<feature type="compositionally biased region" description="Polar residues" evidence="1">
    <location>
        <begin position="257"/>
        <end position="273"/>
    </location>
</feature>